<name>A0ABN9E745_9NEOB</name>
<dbReference type="Proteomes" id="UP001162483">
    <property type="component" value="Unassembled WGS sequence"/>
</dbReference>
<comment type="caution">
    <text evidence="2">The sequence shown here is derived from an EMBL/GenBank/DDBJ whole genome shotgun (WGS) entry which is preliminary data.</text>
</comment>
<feature type="non-terminal residue" evidence="2">
    <location>
        <position position="1"/>
    </location>
</feature>
<organism evidence="2 3">
    <name type="scientific">Staurois parvus</name>
    <dbReference type="NCBI Taxonomy" id="386267"/>
    <lineage>
        <taxon>Eukaryota</taxon>
        <taxon>Metazoa</taxon>
        <taxon>Chordata</taxon>
        <taxon>Craniata</taxon>
        <taxon>Vertebrata</taxon>
        <taxon>Euteleostomi</taxon>
        <taxon>Amphibia</taxon>
        <taxon>Batrachia</taxon>
        <taxon>Anura</taxon>
        <taxon>Neobatrachia</taxon>
        <taxon>Ranoidea</taxon>
        <taxon>Ranidae</taxon>
        <taxon>Staurois</taxon>
    </lineage>
</organism>
<gene>
    <name evidence="2" type="ORF">SPARVUS_LOCUS9336107</name>
</gene>
<evidence type="ECO:0000313" key="3">
    <source>
        <dbReference type="Proteomes" id="UP001162483"/>
    </source>
</evidence>
<proteinExistence type="predicted"/>
<evidence type="ECO:0000313" key="2">
    <source>
        <dbReference type="EMBL" id="CAI9580709.1"/>
    </source>
</evidence>
<keyword evidence="3" id="KW-1185">Reference proteome</keyword>
<feature type="region of interest" description="Disordered" evidence="1">
    <location>
        <begin position="25"/>
        <end position="51"/>
    </location>
</feature>
<protein>
    <submittedName>
        <fullName evidence="2">Uncharacterized protein</fullName>
    </submittedName>
</protein>
<sequence>TEIWVVLLERFFSWESAIRTGQGVRGHAAPRDNQGRMKTLSTSFNQCSAGH</sequence>
<reference evidence="2" key="1">
    <citation type="submission" date="2023-05" db="EMBL/GenBank/DDBJ databases">
        <authorList>
            <person name="Stuckert A."/>
        </authorList>
    </citation>
    <scope>NUCLEOTIDE SEQUENCE</scope>
</reference>
<feature type="compositionally biased region" description="Polar residues" evidence="1">
    <location>
        <begin position="39"/>
        <end position="51"/>
    </location>
</feature>
<accession>A0ABN9E745</accession>
<evidence type="ECO:0000256" key="1">
    <source>
        <dbReference type="SAM" id="MobiDB-lite"/>
    </source>
</evidence>
<dbReference type="EMBL" id="CATNWA010015209">
    <property type="protein sequence ID" value="CAI9580709.1"/>
    <property type="molecule type" value="Genomic_DNA"/>
</dbReference>